<comment type="similarity">
    <text evidence="1">Belongs to the ClpS family.</text>
</comment>
<keyword evidence="4" id="KW-1185">Reference proteome</keyword>
<gene>
    <name evidence="1" type="primary">clpS</name>
    <name evidence="3" type="ORF">SAMN06295916_1219</name>
</gene>
<proteinExistence type="inferred from homology"/>
<dbReference type="Gene3D" id="3.30.1390.10">
    <property type="match status" value="1"/>
</dbReference>
<reference evidence="3 4" key="1">
    <citation type="submission" date="2017-06" db="EMBL/GenBank/DDBJ databases">
        <authorList>
            <person name="Kim H.J."/>
            <person name="Triplett B.A."/>
        </authorList>
    </citation>
    <scope>NUCLEOTIDE SEQUENCE [LARGE SCALE GENOMIC DNA]</scope>
    <source>
        <strain evidence="3 4">MWH-VicM1</strain>
    </source>
</reference>
<evidence type="ECO:0000259" key="2">
    <source>
        <dbReference type="Pfam" id="PF02617"/>
    </source>
</evidence>
<dbReference type="GO" id="GO:0006508">
    <property type="term" value="P:proteolysis"/>
    <property type="evidence" value="ECO:0007669"/>
    <property type="project" value="UniProtKB-UniRule"/>
</dbReference>
<dbReference type="NCBIfam" id="NF000672">
    <property type="entry name" value="PRK00033.1-5"/>
    <property type="match status" value="1"/>
</dbReference>
<dbReference type="Pfam" id="PF02617">
    <property type="entry name" value="ClpS"/>
    <property type="match status" value="1"/>
</dbReference>
<dbReference type="HAMAP" id="MF_00302">
    <property type="entry name" value="ClpS"/>
    <property type="match status" value="1"/>
</dbReference>
<dbReference type="InterPro" id="IPR003769">
    <property type="entry name" value="ClpS_core"/>
</dbReference>
<dbReference type="Proteomes" id="UP000197215">
    <property type="component" value="Unassembled WGS sequence"/>
</dbReference>
<feature type="domain" description="Adaptor protein ClpS core" evidence="2">
    <location>
        <begin position="39"/>
        <end position="117"/>
    </location>
</feature>
<name>A0A212TG68_9BURK</name>
<comment type="function">
    <text evidence="1">Involved in the modulation of the specificity of the ClpAP-mediated ATP-dependent protein degradation.</text>
</comment>
<accession>A0A212TG68</accession>
<dbReference type="PANTHER" id="PTHR33473">
    <property type="entry name" value="ATP-DEPENDENT CLP PROTEASE ADAPTER PROTEIN CLPS1, CHLOROPLASTIC"/>
    <property type="match status" value="1"/>
</dbReference>
<protein>
    <recommendedName>
        <fullName evidence="1">ATP-dependent Clp protease adapter protein ClpS</fullName>
    </recommendedName>
</protein>
<dbReference type="GO" id="GO:0008233">
    <property type="term" value="F:peptidase activity"/>
    <property type="evidence" value="ECO:0007669"/>
    <property type="project" value="UniProtKB-KW"/>
</dbReference>
<sequence length="121" mass="13916">MFRIGNMSNKPKTPNIIETPSFQEDHAAVMDRQSERVQPPKMYRVVLLNDDYTPMEFVVMIIQEYFHQDQESATRIMLQVHLEGKGVCGVYTKDVASTKVQQVVDRSREAGHPLQCTMEEA</sequence>
<dbReference type="SUPFAM" id="SSF54736">
    <property type="entry name" value="ClpS-like"/>
    <property type="match status" value="1"/>
</dbReference>
<organism evidence="3 4">
    <name type="scientific">Polynucleobacter victoriensis</name>
    <dbReference type="NCBI Taxonomy" id="2049319"/>
    <lineage>
        <taxon>Bacteria</taxon>
        <taxon>Pseudomonadati</taxon>
        <taxon>Pseudomonadota</taxon>
        <taxon>Betaproteobacteria</taxon>
        <taxon>Burkholderiales</taxon>
        <taxon>Burkholderiaceae</taxon>
        <taxon>Polynucleobacter</taxon>
    </lineage>
</organism>
<dbReference type="FunFam" id="3.30.1390.10:FF:000002">
    <property type="entry name" value="ATP-dependent Clp protease adapter protein ClpS"/>
    <property type="match status" value="1"/>
</dbReference>
<dbReference type="PANTHER" id="PTHR33473:SF19">
    <property type="entry name" value="ATP-DEPENDENT CLP PROTEASE ADAPTER PROTEIN CLPS"/>
    <property type="match status" value="1"/>
</dbReference>
<dbReference type="InterPro" id="IPR014719">
    <property type="entry name" value="Ribosomal_bL12_C/ClpS-like"/>
</dbReference>
<evidence type="ECO:0000313" key="3">
    <source>
        <dbReference type="EMBL" id="SNC65067.1"/>
    </source>
</evidence>
<dbReference type="InterPro" id="IPR022935">
    <property type="entry name" value="ClpS"/>
</dbReference>
<dbReference type="GO" id="GO:0030163">
    <property type="term" value="P:protein catabolic process"/>
    <property type="evidence" value="ECO:0007669"/>
    <property type="project" value="InterPro"/>
</dbReference>
<dbReference type="AlphaFoldDB" id="A0A212TG68"/>
<dbReference type="EMBL" id="FYEX01000001">
    <property type="protein sequence ID" value="SNC65067.1"/>
    <property type="molecule type" value="Genomic_DNA"/>
</dbReference>
<keyword evidence="3" id="KW-0378">Hydrolase</keyword>
<evidence type="ECO:0000313" key="4">
    <source>
        <dbReference type="Proteomes" id="UP000197215"/>
    </source>
</evidence>
<dbReference type="OrthoDB" id="9796121at2"/>
<keyword evidence="3" id="KW-0645">Protease</keyword>
<evidence type="ECO:0000256" key="1">
    <source>
        <dbReference type="HAMAP-Rule" id="MF_00302"/>
    </source>
</evidence>
<comment type="subunit">
    <text evidence="1">Binds to the N-terminal domain of the chaperone ClpA.</text>
</comment>